<name>A0ABR2NUI1_9ROSI</name>
<protein>
    <submittedName>
        <fullName evidence="1">Uncharacterized protein</fullName>
    </submittedName>
</protein>
<evidence type="ECO:0000313" key="1">
    <source>
        <dbReference type="EMBL" id="KAK8979827.1"/>
    </source>
</evidence>
<dbReference type="Proteomes" id="UP001396334">
    <property type="component" value="Unassembled WGS sequence"/>
</dbReference>
<reference evidence="1 2" key="1">
    <citation type="journal article" date="2024" name="G3 (Bethesda)">
        <title>Genome assembly of Hibiscus sabdariffa L. provides insights into metabolisms of medicinal natural products.</title>
        <authorList>
            <person name="Kim T."/>
        </authorList>
    </citation>
    <scope>NUCLEOTIDE SEQUENCE [LARGE SCALE GENOMIC DNA]</scope>
    <source>
        <strain evidence="1">TK-2024</strain>
        <tissue evidence="1">Old leaves</tissue>
    </source>
</reference>
<dbReference type="EMBL" id="JBBPBN010000099">
    <property type="protein sequence ID" value="KAK8979827.1"/>
    <property type="molecule type" value="Genomic_DNA"/>
</dbReference>
<dbReference type="PANTHER" id="PTHR34538">
    <property type="entry name" value="EXPRESSED PROTEIN"/>
    <property type="match status" value="1"/>
</dbReference>
<dbReference type="PANTHER" id="PTHR34538:SF4">
    <property type="entry name" value="EXPRESSED PROTEIN"/>
    <property type="match status" value="1"/>
</dbReference>
<proteinExistence type="predicted"/>
<sequence>MQTMKRIRFLKWEKKVASDEYAVKLIGVERRPDLCCCSKLHALKQFVLKLKSQWRKAMTLQRSSTQFSYDFHSYSLNFDDGFSREHIIH</sequence>
<accession>A0ABR2NUI1</accession>
<keyword evidence="2" id="KW-1185">Reference proteome</keyword>
<evidence type="ECO:0000313" key="2">
    <source>
        <dbReference type="Proteomes" id="UP001396334"/>
    </source>
</evidence>
<gene>
    <name evidence="1" type="ORF">V6N11_066030</name>
</gene>
<organism evidence="1 2">
    <name type="scientific">Hibiscus sabdariffa</name>
    <name type="common">roselle</name>
    <dbReference type="NCBI Taxonomy" id="183260"/>
    <lineage>
        <taxon>Eukaryota</taxon>
        <taxon>Viridiplantae</taxon>
        <taxon>Streptophyta</taxon>
        <taxon>Embryophyta</taxon>
        <taxon>Tracheophyta</taxon>
        <taxon>Spermatophyta</taxon>
        <taxon>Magnoliopsida</taxon>
        <taxon>eudicotyledons</taxon>
        <taxon>Gunneridae</taxon>
        <taxon>Pentapetalae</taxon>
        <taxon>rosids</taxon>
        <taxon>malvids</taxon>
        <taxon>Malvales</taxon>
        <taxon>Malvaceae</taxon>
        <taxon>Malvoideae</taxon>
        <taxon>Hibiscus</taxon>
    </lineage>
</organism>
<comment type="caution">
    <text evidence="1">The sequence shown here is derived from an EMBL/GenBank/DDBJ whole genome shotgun (WGS) entry which is preliminary data.</text>
</comment>